<name>A0ABY7HU41_9GAMM</name>
<evidence type="ECO:0000313" key="3">
    <source>
        <dbReference type="Proteomes" id="UP001164712"/>
    </source>
</evidence>
<protein>
    <submittedName>
        <fullName evidence="2">Phage tail tape measure protein</fullName>
    </submittedName>
</protein>
<feature type="domain" description="Bacteriophage tail tape measure C-terminal" evidence="1">
    <location>
        <begin position="1"/>
        <end position="68"/>
    </location>
</feature>
<dbReference type="RefSeq" id="WP_269128320.1">
    <property type="nucleotide sequence ID" value="NZ_CP114058.1"/>
</dbReference>
<dbReference type="InterPro" id="IPR006431">
    <property type="entry name" value="Phage_tape_meas_C"/>
</dbReference>
<dbReference type="EMBL" id="CP114058">
    <property type="protein sequence ID" value="WAT02954.1"/>
    <property type="molecule type" value="Genomic_DNA"/>
</dbReference>
<sequence length="226" mass="22909">MSKGYSNWMESVSNISGTVSQGIENTMSSALDNTAAMLTGSKADWKSWGLSALQMIAKVGLQMAIVGSMGGGKSSGLFGSLVNGVAGYLGGSTSTAAAAGGSTGFSTGAYSNLAFNAKGGVYDSPSLSDFSNGVYDKPQMFAFAKGAGIFGEAGPEAIMPLTRSADGSLGVRAIGGGDSGAKSAGSTTIHVEVPVTLVQGGYRWGLVIGSFRHRRTAFRYRPKGSV</sequence>
<dbReference type="NCBIfam" id="TIGR01541">
    <property type="entry name" value="tape_meas_lam_C"/>
    <property type="match status" value="1"/>
</dbReference>
<dbReference type="Proteomes" id="UP001164712">
    <property type="component" value="Chromosome"/>
</dbReference>
<reference evidence="2" key="1">
    <citation type="submission" date="2022-12" db="EMBL/GenBank/DDBJ databases">
        <title>Complete genome sequence of an Australian strain of Rouxiella badensis DAR84756 and resolution of the R. badensis DSM100043 and R. chamberiensis DSM28324 genomes.</title>
        <authorList>
            <person name="Paul S."/>
            <person name="Anderson P.J."/>
            <person name="Maynard G."/>
            <person name="Dyall-Smith M."/>
            <person name="Kudinha T."/>
        </authorList>
    </citation>
    <scope>NUCLEOTIDE SEQUENCE</scope>
    <source>
        <strain evidence="2">DSM 28324</strain>
    </source>
</reference>
<keyword evidence="3" id="KW-1185">Reference proteome</keyword>
<organism evidence="2 3">
    <name type="scientific">Rouxiella chamberiensis</name>
    <dbReference type="NCBI Taxonomy" id="1513468"/>
    <lineage>
        <taxon>Bacteria</taxon>
        <taxon>Pseudomonadati</taxon>
        <taxon>Pseudomonadota</taxon>
        <taxon>Gammaproteobacteria</taxon>
        <taxon>Enterobacterales</taxon>
        <taxon>Yersiniaceae</taxon>
        <taxon>Rouxiella</taxon>
    </lineage>
</organism>
<proteinExistence type="predicted"/>
<evidence type="ECO:0000313" key="2">
    <source>
        <dbReference type="EMBL" id="WAT02954.1"/>
    </source>
</evidence>
<dbReference type="Pfam" id="PF09718">
    <property type="entry name" value="Tape_meas_lam_C"/>
    <property type="match status" value="1"/>
</dbReference>
<gene>
    <name evidence="2" type="ORF">O1V66_01705</name>
</gene>
<evidence type="ECO:0000259" key="1">
    <source>
        <dbReference type="Pfam" id="PF09718"/>
    </source>
</evidence>
<accession>A0ABY7HU41</accession>